<evidence type="ECO:0000256" key="5">
    <source>
        <dbReference type="ARBA" id="ARBA00022833"/>
    </source>
</evidence>
<reference evidence="13 14" key="1">
    <citation type="journal article" date="2022" name="Gigascience">
        <title>A chromosome-level genome assembly and annotation of the desert horned lizard, Phrynosoma platyrhinos, provides insight into chromosomal rearrangements among reptiles.</title>
        <authorList>
            <person name="Koochekian N."/>
            <person name="Ascanio A."/>
            <person name="Farleigh K."/>
            <person name="Card D.C."/>
            <person name="Schield D.R."/>
            <person name="Castoe T.A."/>
            <person name="Jezkova T."/>
        </authorList>
    </citation>
    <scope>NUCLEOTIDE SEQUENCE [LARGE SCALE GENOMIC DNA]</scope>
    <source>
        <strain evidence="13">NK-2021</strain>
    </source>
</reference>
<name>A0ABQ7SX84_PHRPL</name>
<dbReference type="InterPro" id="IPR048538">
    <property type="entry name" value="Rrn7_cyclin_C"/>
</dbReference>
<feature type="domain" description="Rrn7/TAF1B N-terminal cyclin" evidence="11">
    <location>
        <begin position="8"/>
        <end position="47"/>
    </location>
</feature>
<evidence type="ECO:0000256" key="6">
    <source>
        <dbReference type="ARBA" id="ARBA00023015"/>
    </source>
</evidence>
<keyword evidence="6" id="KW-0805">Transcription regulation</keyword>
<feature type="chain" id="PRO_5045401717" description="TATA box-binding protein-associated factor RNA polymerase I subunit B" evidence="10">
    <location>
        <begin position="25"/>
        <end position="385"/>
    </location>
</feature>
<dbReference type="PANTHER" id="PTHR31576:SF2">
    <property type="entry name" value="TATA BOX-BINDING PROTEIN-ASSOCIATED FACTOR RNA POLYMERASE I SUBUNIT B"/>
    <property type="match status" value="1"/>
</dbReference>
<keyword evidence="5" id="KW-0862">Zinc</keyword>
<dbReference type="EMBL" id="JAIPUX010003289">
    <property type="protein sequence ID" value="KAH0621984.1"/>
    <property type="molecule type" value="Genomic_DNA"/>
</dbReference>
<evidence type="ECO:0000256" key="3">
    <source>
        <dbReference type="ARBA" id="ARBA00022723"/>
    </source>
</evidence>
<protein>
    <recommendedName>
        <fullName evidence="15">TATA box-binding protein-associated factor RNA polymerase I subunit B</fullName>
    </recommendedName>
</protein>
<accession>A0ABQ7SX84</accession>
<evidence type="ECO:0000256" key="8">
    <source>
        <dbReference type="ARBA" id="ARBA00023163"/>
    </source>
</evidence>
<evidence type="ECO:0000256" key="1">
    <source>
        <dbReference type="ARBA" id="ARBA00004604"/>
    </source>
</evidence>
<dbReference type="PANTHER" id="PTHR31576">
    <property type="entry name" value="TATA BOX-BINDING PROTEIN-ASSOCIATED FACTOR RNA POLYMERASE I SUBUNIT B"/>
    <property type="match status" value="1"/>
</dbReference>
<keyword evidence="10" id="KW-0732">Signal</keyword>
<evidence type="ECO:0000313" key="13">
    <source>
        <dbReference type="EMBL" id="KAH0621984.1"/>
    </source>
</evidence>
<sequence length="385" mass="45410">MRMSMPMTLAFCSLALLWLRESITLSDLLRLVMDGHIPYLNAYQDFPEEMKVYGADFRIFLVQSWPVYEDVHKKMHDLAKYIELPCFPDISEDCFLHPNILCVKYLMEVNLPDDMLNWTCKVIKKTGIGEINFLTLCPGNKSSQRVKYDILPAATIIVVLKIMFLLNDQYEWLLSNYAEKWNKDNKEGCPVFDIGKWYTVVKNSLDAEQKKHNEARIRHLWRGQRPVLYSATKKYIVHKRRQMLVNLQKQFRTLSGSTQPPEKQKPSAFQFNWTEESTKKDCFHEHSLAGILLQKDDIFTTLNRHYWLGTNKLCTMECHHLAHYKESNFPYTYQFVLNLFSFLLRVQPSLIHEEVCVLEHKLLHKNVLRNPPFSKVPESETILRE</sequence>
<keyword evidence="7" id="KW-0238">DNA-binding</keyword>
<comment type="caution">
    <text evidence="13">The sequence shown here is derived from an EMBL/GenBank/DDBJ whole genome shotgun (WGS) entry which is preliminary data.</text>
</comment>
<dbReference type="Pfam" id="PF20645">
    <property type="entry name" value="Rrn7_cyclin_C"/>
    <property type="match status" value="1"/>
</dbReference>
<proteinExistence type="inferred from homology"/>
<evidence type="ECO:0000259" key="12">
    <source>
        <dbReference type="Pfam" id="PF20645"/>
    </source>
</evidence>
<dbReference type="InterPro" id="IPR033599">
    <property type="entry name" value="TAF1B/Rrn7"/>
</dbReference>
<dbReference type="Pfam" id="PF20644">
    <property type="entry name" value="Rrn7_cyclin_N"/>
    <property type="match status" value="1"/>
</dbReference>
<keyword evidence="3" id="KW-0479">Metal-binding</keyword>
<evidence type="ECO:0008006" key="15">
    <source>
        <dbReference type="Google" id="ProtNLM"/>
    </source>
</evidence>
<evidence type="ECO:0000256" key="4">
    <source>
        <dbReference type="ARBA" id="ARBA00022771"/>
    </source>
</evidence>
<keyword evidence="14" id="KW-1185">Reference proteome</keyword>
<gene>
    <name evidence="13" type="ORF">JD844_023824</name>
</gene>
<dbReference type="InterPro" id="IPR048540">
    <property type="entry name" value="Rrn7_cyclin_N"/>
</dbReference>
<evidence type="ECO:0000256" key="2">
    <source>
        <dbReference type="ARBA" id="ARBA00006899"/>
    </source>
</evidence>
<feature type="signal peptide" evidence="10">
    <location>
        <begin position="1"/>
        <end position="24"/>
    </location>
</feature>
<keyword evidence="8" id="KW-0804">Transcription</keyword>
<evidence type="ECO:0000256" key="9">
    <source>
        <dbReference type="ARBA" id="ARBA00023242"/>
    </source>
</evidence>
<comment type="subcellular location">
    <subcellularLocation>
        <location evidence="1">Nucleus</location>
        <location evidence="1">Nucleolus</location>
    </subcellularLocation>
</comment>
<keyword evidence="4" id="KW-0863">Zinc-finger</keyword>
<evidence type="ECO:0000256" key="7">
    <source>
        <dbReference type="ARBA" id="ARBA00023125"/>
    </source>
</evidence>
<feature type="domain" description="Rrn7/TAF1B C-terminal cyclin" evidence="12">
    <location>
        <begin position="64"/>
        <end position="254"/>
    </location>
</feature>
<evidence type="ECO:0000313" key="14">
    <source>
        <dbReference type="Proteomes" id="UP000826234"/>
    </source>
</evidence>
<dbReference type="Proteomes" id="UP000826234">
    <property type="component" value="Unassembled WGS sequence"/>
</dbReference>
<organism evidence="13 14">
    <name type="scientific">Phrynosoma platyrhinos</name>
    <name type="common">Desert horned lizard</name>
    <dbReference type="NCBI Taxonomy" id="52577"/>
    <lineage>
        <taxon>Eukaryota</taxon>
        <taxon>Metazoa</taxon>
        <taxon>Chordata</taxon>
        <taxon>Craniata</taxon>
        <taxon>Vertebrata</taxon>
        <taxon>Euteleostomi</taxon>
        <taxon>Lepidosauria</taxon>
        <taxon>Squamata</taxon>
        <taxon>Bifurcata</taxon>
        <taxon>Unidentata</taxon>
        <taxon>Episquamata</taxon>
        <taxon>Toxicofera</taxon>
        <taxon>Iguania</taxon>
        <taxon>Phrynosomatidae</taxon>
        <taxon>Phrynosomatinae</taxon>
        <taxon>Phrynosoma</taxon>
    </lineage>
</organism>
<evidence type="ECO:0000259" key="11">
    <source>
        <dbReference type="Pfam" id="PF20644"/>
    </source>
</evidence>
<evidence type="ECO:0000256" key="10">
    <source>
        <dbReference type="SAM" id="SignalP"/>
    </source>
</evidence>
<keyword evidence="9" id="KW-0539">Nucleus</keyword>
<comment type="similarity">
    <text evidence="2">Belongs to the RRN7/TAF1B family.</text>
</comment>